<feature type="region of interest" description="Disordered" evidence="1">
    <location>
        <begin position="1482"/>
        <end position="1514"/>
    </location>
</feature>
<feature type="compositionally biased region" description="Low complexity" evidence="1">
    <location>
        <begin position="1489"/>
        <end position="1498"/>
    </location>
</feature>
<dbReference type="Proteomes" id="UP001150907">
    <property type="component" value="Unassembled WGS sequence"/>
</dbReference>
<feature type="region of interest" description="Disordered" evidence="1">
    <location>
        <begin position="1419"/>
        <end position="1469"/>
    </location>
</feature>
<feature type="compositionally biased region" description="Low complexity" evidence="1">
    <location>
        <begin position="1421"/>
        <end position="1440"/>
    </location>
</feature>
<evidence type="ECO:0008006" key="4">
    <source>
        <dbReference type="Google" id="ProtNLM"/>
    </source>
</evidence>
<dbReference type="EMBL" id="JANBQF010000026">
    <property type="protein sequence ID" value="KAJ2007447.1"/>
    <property type="molecule type" value="Genomic_DNA"/>
</dbReference>
<comment type="caution">
    <text evidence="2">The sequence shown here is derived from an EMBL/GenBank/DDBJ whole genome shotgun (WGS) entry which is preliminary data.</text>
</comment>
<organism evidence="2 3">
    <name type="scientific">Coemansia thaxteri</name>
    <dbReference type="NCBI Taxonomy" id="2663907"/>
    <lineage>
        <taxon>Eukaryota</taxon>
        <taxon>Fungi</taxon>
        <taxon>Fungi incertae sedis</taxon>
        <taxon>Zoopagomycota</taxon>
        <taxon>Kickxellomycotina</taxon>
        <taxon>Kickxellomycetes</taxon>
        <taxon>Kickxellales</taxon>
        <taxon>Kickxellaceae</taxon>
        <taxon>Coemansia</taxon>
    </lineage>
</organism>
<feature type="compositionally biased region" description="Polar residues" evidence="1">
    <location>
        <begin position="1534"/>
        <end position="1546"/>
    </location>
</feature>
<evidence type="ECO:0000256" key="1">
    <source>
        <dbReference type="SAM" id="MobiDB-lite"/>
    </source>
</evidence>
<sequence>MIDPDDNDVFGWAPETRNRPDSFRQYDFLTTVPLRVKREMFRTMNRVLGDCDMADIFNTQEQMHWAVSIAKFGMQLPLEDIGMITDAFKQYSDVLFILHRVDFENDTIIPNGSREDDGNAGSEVSARAALELISNPGTIFNPRVFFEDELPLRQVAHQFSGRVGSTYESFMLQRQLPIVKPDRLNKTILSVDDSGATMPNLGRSGGSTSESTEVAEPKVLIEESDDDEALPRLAPKAMEERAGFGNAKLSVSALPPLGYSKSTSYEQDHVGLGNRPRTASCAVLRAHIPQERGSGYSASTTIPAIRRPPTASRVARAVKLWDQYIELLSHAIQVYSTIIRGLRPLNSANLLKAVFGSLLHVVDMLLSQGGNNPRLKPWTDKYRCLIGPELWDKTWATIGDRLEPFAIKLAFDIWGRSISVQHTVQSDLLRIFEHWLHRDKVMEAWLRMVSLVAQRVLRVHYPHDKSSSNEKLVLRLADFSISGTTTDEDAKQLLKAYVSTPVDFKRITSRSYLLYANTVCDIINNALNISKVIEVDGKQFAQMPPTANFVLKDFELPLFRMALYDYMASRDFVVAKRSVFTILCRLLIMAENPIDPISPASRNRILCIIDQAIGDGRHVQIILPNVPSLLKNLPHARVFIPAFFDLVRQVLPTVYNVDLLIDEPGLRNSAYVALSTLTAYVGYYHRIGRSSLIAERDSTTCRDINERTASSKLDAPPLYAREAVKELLEKIEQCQFRKTERHDAVFVGYLKFIFQTLMSSVLTEKAAKNLQHLTCLILTFLHQYACYNTQYVLLFIELYIDQFQKSRDERTSAIYINGLNQAATVTWQANLSQEQYRQILAMVVQALSSCDQDLRRYTHWSPYHQVFITSIRCLISWTSVTVEHSLMPPDCLARQMALLMRCNKFLGSVNVGSQHSSASSWGRKLQLTTSTDFVDPMSSPGGLTPSAKEFADSALSTDENSSTGYITSYTILGLFGHRPNITMQSHKKESKPRVRKLSRSLYRVLSTTVAVFSTIILRGMDSDQQFGSHAPSDILLIRMSLYQNIVPDNNILLKACRPEIIKMLRGYVPVSVDFYSAFRRAIYSKISFKRYYNGRWSDSVNLVTARYPSGSKQWLYFPSMALPSEPGKSAGHKEDASVNANTDINSANPAQAQNPGNTCVSAKESTSELPQWVRMVDDIQYCRPWSTSFNASGAYEQMNGIDSLVEEQCELAVEDVIANDFYRLHDAREEPDVCFAPLRPTRQTPRGNLYDRIYLAEQHAIDTAALYVSEPMLRDLEILDSMDRPFSAQAGVIYLRSPDSLLTKRDISKGPLKGVSDGFNLFLNQLSRTQDMPTERIKQHPDDPTLMRYSFCINNFEVCYNLAPNVSSLISGSTMGPQDNQCFYSLLRERGIYILWFDVHPGDLDAGLAWHYIDHSANKRQSQQSRSHSTSETSVFSSQTAHHNRNGPWKSRNGPRRDQELALSPPTGCPIVSRMYKGALAPSDKPAQSILSKTASSKSDSKSKSSAQGSQHRFKAREFIQKAMHITRRYAPDNSDSTVSRCSSEPSLADTACNEDTDADVPERCRAHSPESSHSSGSEVALLEALEHYVPHNQSSKKRSEATVPPTPNSTPTATPKVLQDAAPRESAKGIGPSSQAEMAGGSQTGGELGANTPADEPAKPNIRILIAIAPIPHTGGRLVKVGLSATGGSKEMNADFVQMTGPLLPQMVIESKNLAHLLSATVLDAAANMASLNCDDFSVVCKRIGMIRHIIETYCAKYKSVDDVHKFIFPAGRSGLANTLDIPLANSRASSFQRGQQREGRT</sequence>
<gene>
    <name evidence="2" type="ORF">H4R26_000772</name>
</gene>
<name>A0A9W8BMZ2_9FUNG</name>
<reference evidence="2" key="1">
    <citation type="submission" date="2022-07" db="EMBL/GenBank/DDBJ databases">
        <title>Phylogenomic reconstructions and comparative analyses of Kickxellomycotina fungi.</title>
        <authorList>
            <person name="Reynolds N.K."/>
            <person name="Stajich J.E."/>
            <person name="Barry K."/>
            <person name="Grigoriev I.V."/>
            <person name="Crous P."/>
            <person name="Smith M.E."/>
        </authorList>
    </citation>
    <scope>NUCLEOTIDE SEQUENCE</scope>
    <source>
        <strain evidence="2">IMI 214461</strain>
    </source>
</reference>
<dbReference type="OrthoDB" id="5567668at2759"/>
<feature type="region of interest" description="Disordered" evidence="1">
    <location>
        <begin position="195"/>
        <end position="214"/>
    </location>
</feature>
<proteinExistence type="predicted"/>
<evidence type="ECO:0000313" key="2">
    <source>
        <dbReference type="EMBL" id="KAJ2007447.1"/>
    </source>
</evidence>
<feature type="region of interest" description="Disordered" evidence="1">
    <location>
        <begin position="1530"/>
        <end position="1556"/>
    </location>
</feature>
<feature type="region of interest" description="Disordered" evidence="1">
    <location>
        <begin position="1592"/>
        <end position="1657"/>
    </location>
</feature>
<evidence type="ECO:0000313" key="3">
    <source>
        <dbReference type="Proteomes" id="UP001150907"/>
    </source>
</evidence>
<accession>A0A9W8BMZ2</accession>
<protein>
    <recommendedName>
        <fullName evidence="4">Rap-GAP domain-containing protein</fullName>
    </recommendedName>
</protein>
<keyword evidence="3" id="KW-1185">Reference proteome</keyword>